<keyword evidence="1" id="KW-0732">Signal</keyword>
<keyword evidence="3" id="KW-1185">Reference proteome</keyword>
<protein>
    <recommendedName>
        <fullName evidence="4">Peptidase M10 metallopeptidase domain-containing protein</fullName>
    </recommendedName>
</protein>
<dbReference type="PROSITE" id="PS51257">
    <property type="entry name" value="PROKAR_LIPOPROTEIN"/>
    <property type="match status" value="1"/>
</dbReference>
<evidence type="ECO:0000313" key="2">
    <source>
        <dbReference type="EMBL" id="MBD0832331.1"/>
    </source>
</evidence>
<dbReference type="AlphaFoldDB" id="A0A8J6Q2M4"/>
<comment type="caution">
    <text evidence="2">The sequence shown here is derived from an EMBL/GenBank/DDBJ whole genome shotgun (WGS) entry which is preliminary data.</text>
</comment>
<evidence type="ECO:0008006" key="4">
    <source>
        <dbReference type="Google" id="ProtNLM"/>
    </source>
</evidence>
<dbReference type="SUPFAM" id="SSF55486">
    <property type="entry name" value="Metalloproteases ('zincins'), catalytic domain"/>
    <property type="match status" value="1"/>
</dbReference>
<gene>
    <name evidence="2" type="ORF">ICJ83_09315</name>
</gene>
<dbReference type="EMBL" id="JACVXB010000003">
    <property type="protein sequence ID" value="MBD0832331.1"/>
    <property type="molecule type" value="Genomic_DNA"/>
</dbReference>
<evidence type="ECO:0000313" key="3">
    <source>
        <dbReference type="Proteomes" id="UP000600588"/>
    </source>
</evidence>
<proteinExistence type="predicted"/>
<name>A0A8J6Q2M4_9FLAO</name>
<organism evidence="2 3">
    <name type="scientific">Aestuariibaculum sediminum</name>
    <dbReference type="NCBI Taxonomy" id="2770637"/>
    <lineage>
        <taxon>Bacteria</taxon>
        <taxon>Pseudomonadati</taxon>
        <taxon>Bacteroidota</taxon>
        <taxon>Flavobacteriia</taxon>
        <taxon>Flavobacteriales</taxon>
        <taxon>Flavobacteriaceae</taxon>
    </lineage>
</organism>
<dbReference type="RefSeq" id="WP_188230112.1">
    <property type="nucleotide sequence ID" value="NZ_JACVXB010000003.1"/>
</dbReference>
<feature type="signal peptide" evidence="1">
    <location>
        <begin position="1"/>
        <end position="25"/>
    </location>
</feature>
<accession>A0A8J6Q2M4</accession>
<dbReference type="Gene3D" id="3.40.390.10">
    <property type="entry name" value="Collagenase (Catalytic Domain)"/>
    <property type="match status" value="1"/>
</dbReference>
<dbReference type="Proteomes" id="UP000600588">
    <property type="component" value="Unassembled WGS sequence"/>
</dbReference>
<evidence type="ECO:0000256" key="1">
    <source>
        <dbReference type="SAM" id="SignalP"/>
    </source>
</evidence>
<sequence length="334" mass="37095">MKLLKRNWLPLVLSLFLFFSCDNLQNDSNMALHEVHADSPIFIDIGNTVRKVKVNNTLNKRPGAKGGDKSNEKYHVALLMAEYITHANSDKMGNIVFFRDVGNKQLAGDFVPGLALDGTDDISYYIDNNRASADLDVAMANNAIDRAMSTWDNLGCSDLGMYKVPYDSELKTGFIASLLDPESGSADYVADINHCGWEDGEFFNTIFEDEGAAESVLGVTFTIVFTDDDGNLIDLDNNGKYDVAWREIYYNDAFAWNDGDDIDVETIALHEAGHGLSQGHFGKLFASGNFEKGVYKFHFSPLAVMNASYIFIQTSIQETDLAGHCSNWSQWPIN</sequence>
<dbReference type="GO" id="GO:0008237">
    <property type="term" value="F:metallopeptidase activity"/>
    <property type="evidence" value="ECO:0007669"/>
    <property type="project" value="InterPro"/>
</dbReference>
<dbReference type="InterPro" id="IPR024079">
    <property type="entry name" value="MetalloPept_cat_dom_sf"/>
</dbReference>
<reference evidence="2 3" key="1">
    <citation type="submission" date="2020-09" db="EMBL/GenBank/DDBJ databases">
        <title>TT11 complete genome.</title>
        <authorList>
            <person name="Wu Z."/>
        </authorList>
    </citation>
    <scope>NUCLEOTIDE SEQUENCE [LARGE SCALE GENOMIC DNA]</scope>
    <source>
        <strain evidence="2 3">TT11</strain>
    </source>
</reference>
<feature type="chain" id="PRO_5035249917" description="Peptidase M10 metallopeptidase domain-containing protein" evidence="1">
    <location>
        <begin position="26"/>
        <end position="334"/>
    </location>
</feature>